<evidence type="ECO:0000256" key="1">
    <source>
        <dbReference type="SAM" id="MobiDB-lite"/>
    </source>
</evidence>
<comment type="caution">
    <text evidence="3">The sequence shown here is derived from an EMBL/GenBank/DDBJ whole genome shotgun (WGS) entry which is preliminary data.</text>
</comment>
<dbReference type="Proteomes" id="UP000542674">
    <property type="component" value="Unassembled WGS sequence"/>
</dbReference>
<organism evidence="3 4">
    <name type="scientific">Saccharothrix violaceirubra</name>
    <dbReference type="NCBI Taxonomy" id="413306"/>
    <lineage>
        <taxon>Bacteria</taxon>
        <taxon>Bacillati</taxon>
        <taxon>Actinomycetota</taxon>
        <taxon>Actinomycetes</taxon>
        <taxon>Pseudonocardiales</taxon>
        <taxon>Pseudonocardiaceae</taxon>
        <taxon>Saccharothrix</taxon>
    </lineage>
</organism>
<feature type="transmembrane region" description="Helical" evidence="2">
    <location>
        <begin position="40"/>
        <end position="60"/>
    </location>
</feature>
<evidence type="ECO:0008006" key="5">
    <source>
        <dbReference type="Google" id="ProtNLM"/>
    </source>
</evidence>
<dbReference type="RefSeq" id="WP_184669108.1">
    <property type="nucleotide sequence ID" value="NZ_BAABAI010000029.1"/>
</dbReference>
<feature type="region of interest" description="Disordered" evidence="1">
    <location>
        <begin position="209"/>
        <end position="228"/>
    </location>
</feature>
<name>A0A7W7T2R2_9PSEU</name>
<protein>
    <recommendedName>
        <fullName evidence="5">DUF3592 domain-containing protein</fullName>
    </recommendedName>
</protein>
<dbReference type="AlphaFoldDB" id="A0A7W7T2R2"/>
<keyword evidence="4" id="KW-1185">Reference proteome</keyword>
<gene>
    <name evidence="3" type="ORF">F4559_002886</name>
</gene>
<accession>A0A7W7T2R2</accession>
<feature type="transmembrane region" description="Helical" evidence="2">
    <location>
        <begin position="80"/>
        <end position="98"/>
    </location>
</feature>
<reference evidence="3 4" key="1">
    <citation type="submission" date="2020-08" db="EMBL/GenBank/DDBJ databases">
        <title>Sequencing the genomes of 1000 actinobacteria strains.</title>
        <authorList>
            <person name="Klenk H.-P."/>
        </authorList>
    </citation>
    <scope>NUCLEOTIDE SEQUENCE [LARGE SCALE GENOMIC DNA]</scope>
    <source>
        <strain evidence="3 4">DSM 45084</strain>
    </source>
</reference>
<proteinExistence type="predicted"/>
<keyword evidence="2" id="KW-0812">Transmembrane</keyword>
<sequence>MRRTWSVVGPVVKALLVVAVCVGPQYGAALLLALEWGLRWAHTLVALSLMVGGVVVIGPITRSAVRAAGVEDAMDFSAGIAARSVSGVLLFVCALQSLDAAPAPVRTLETCTSVRSYIVVEEIDRPEEAKYFDLVRPSGRTLAARGKLHYEVGRTWVVEFDPNDPEPYTDPVFLWSARTSWTIMAVCAALIGVDVLWLGLCARRVARPRDTPPSAEFRLQDFRPPGPG</sequence>
<feature type="transmembrane region" description="Helical" evidence="2">
    <location>
        <begin position="181"/>
        <end position="200"/>
    </location>
</feature>
<evidence type="ECO:0000256" key="2">
    <source>
        <dbReference type="SAM" id="Phobius"/>
    </source>
</evidence>
<dbReference type="EMBL" id="JACHJS010000001">
    <property type="protein sequence ID" value="MBB4965527.1"/>
    <property type="molecule type" value="Genomic_DNA"/>
</dbReference>
<evidence type="ECO:0000313" key="4">
    <source>
        <dbReference type="Proteomes" id="UP000542674"/>
    </source>
</evidence>
<feature type="transmembrane region" description="Helical" evidence="2">
    <location>
        <begin position="12"/>
        <end position="34"/>
    </location>
</feature>
<evidence type="ECO:0000313" key="3">
    <source>
        <dbReference type="EMBL" id="MBB4965527.1"/>
    </source>
</evidence>
<keyword evidence="2" id="KW-1133">Transmembrane helix</keyword>
<keyword evidence="2" id="KW-0472">Membrane</keyword>